<proteinExistence type="predicted"/>
<name>A0ABR5BY70_9TREE</name>
<accession>A0ABR5BY70</accession>
<reference evidence="1 2" key="1">
    <citation type="submission" date="2015-01" db="EMBL/GenBank/DDBJ databases">
        <title>The Genome Sequence of Cryptococcus gattii EJB2.</title>
        <authorList>
            <consortium name="The Broad Institute Genomics Platform"/>
            <person name="Cuomo C."/>
            <person name="Litvintseva A."/>
            <person name="Chen Y."/>
            <person name="Heitman J."/>
            <person name="Sun S."/>
            <person name="Springer D."/>
            <person name="Dromer F."/>
            <person name="Young S."/>
            <person name="Zeng Q."/>
            <person name="Gargeya S."/>
            <person name="Abouelleil A."/>
            <person name="Alvarado L."/>
            <person name="Chapman S.B."/>
            <person name="Gainer-Dewar J."/>
            <person name="Goldberg J."/>
            <person name="Griggs A."/>
            <person name="Gujja S."/>
            <person name="Hansen M."/>
            <person name="Howarth C."/>
            <person name="Imamovic A."/>
            <person name="Larimer J."/>
            <person name="Murphy C."/>
            <person name="Naylor J."/>
            <person name="Pearson M."/>
            <person name="Priest M."/>
            <person name="Roberts A."/>
            <person name="Saif S."/>
            <person name="Shea T."/>
            <person name="Sykes S."/>
            <person name="Wortman J."/>
            <person name="Nusbaum C."/>
            <person name="Birren B."/>
        </authorList>
    </citation>
    <scope>NUCLEOTIDE SEQUENCE [LARGE SCALE GENOMIC DNA]</scope>
    <source>
        <strain evidence="1 2">EJB2</strain>
    </source>
</reference>
<dbReference type="Proteomes" id="UP000054272">
    <property type="component" value="Unassembled WGS sequence"/>
</dbReference>
<protein>
    <submittedName>
        <fullName evidence="1">Uncharacterized protein</fullName>
    </submittedName>
</protein>
<keyword evidence="2" id="KW-1185">Reference proteome</keyword>
<evidence type="ECO:0000313" key="2">
    <source>
        <dbReference type="Proteomes" id="UP000054272"/>
    </source>
</evidence>
<gene>
    <name evidence="1" type="ORF">I306_02579</name>
</gene>
<sequence length="97" mass="10871">MSDIVKPPSVGEWTIQAAEPEGIYHNGIATFCWYPIVQGQSFILSSNRLDLFREGKIAHVAFVHPGDEEGEGTKRRKETIMKISAYHRVGMRRGGRG</sequence>
<organism evidence="1 2">
    <name type="scientific">Cryptococcus gattii EJB2</name>
    <dbReference type="NCBI Taxonomy" id="1296103"/>
    <lineage>
        <taxon>Eukaryota</taxon>
        <taxon>Fungi</taxon>
        <taxon>Dikarya</taxon>
        <taxon>Basidiomycota</taxon>
        <taxon>Agaricomycotina</taxon>
        <taxon>Tremellomycetes</taxon>
        <taxon>Tremellales</taxon>
        <taxon>Cryptococcaceae</taxon>
        <taxon>Cryptococcus</taxon>
        <taxon>Cryptococcus gattii species complex</taxon>
    </lineage>
</organism>
<evidence type="ECO:0000313" key="1">
    <source>
        <dbReference type="EMBL" id="KIR80366.1"/>
    </source>
</evidence>
<dbReference type="EMBL" id="KN848632">
    <property type="protein sequence ID" value="KIR80366.1"/>
    <property type="molecule type" value="Genomic_DNA"/>
</dbReference>